<dbReference type="GO" id="GO:0003676">
    <property type="term" value="F:nucleic acid binding"/>
    <property type="evidence" value="ECO:0007669"/>
    <property type="project" value="InterPro"/>
</dbReference>
<dbReference type="OrthoDB" id="10065579at2759"/>
<sequence length="53" mass="6313">LKGKRFDKVENLARAIQAVVEGIPKEDYENSFQSWQNWLERCIKFNGEYFEGM</sequence>
<protein>
    <submittedName>
        <fullName evidence="1">3047_t:CDS:1</fullName>
    </submittedName>
</protein>
<dbReference type="InterPro" id="IPR036397">
    <property type="entry name" value="RNaseH_sf"/>
</dbReference>
<evidence type="ECO:0000313" key="1">
    <source>
        <dbReference type="EMBL" id="CAG8768925.1"/>
    </source>
</evidence>
<comment type="caution">
    <text evidence="1">The sequence shown here is derived from an EMBL/GenBank/DDBJ whole genome shotgun (WGS) entry which is preliminary data.</text>
</comment>
<accession>A0A9N9NX70</accession>
<proteinExistence type="predicted"/>
<dbReference type="EMBL" id="CAJVPS010051107">
    <property type="protein sequence ID" value="CAG8768925.1"/>
    <property type="molecule type" value="Genomic_DNA"/>
</dbReference>
<dbReference type="AlphaFoldDB" id="A0A9N9NX70"/>
<organism evidence="1 2">
    <name type="scientific">Ambispora leptoticha</name>
    <dbReference type="NCBI Taxonomy" id="144679"/>
    <lineage>
        <taxon>Eukaryota</taxon>
        <taxon>Fungi</taxon>
        <taxon>Fungi incertae sedis</taxon>
        <taxon>Mucoromycota</taxon>
        <taxon>Glomeromycotina</taxon>
        <taxon>Glomeromycetes</taxon>
        <taxon>Archaeosporales</taxon>
        <taxon>Ambisporaceae</taxon>
        <taxon>Ambispora</taxon>
    </lineage>
</organism>
<dbReference type="Gene3D" id="3.30.420.10">
    <property type="entry name" value="Ribonuclease H-like superfamily/Ribonuclease H"/>
    <property type="match status" value="1"/>
</dbReference>
<evidence type="ECO:0000313" key="2">
    <source>
        <dbReference type="Proteomes" id="UP000789508"/>
    </source>
</evidence>
<gene>
    <name evidence="1" type="ORF">ALEPTO_LOCUS14035</name>
</gene>
<feature type="non-terminal residue" evidence="1">
    <location>
        <position position="53"/>
    </location>
</feature>
<reference evidence="1" key="1">
    <citation type="submission" date="2021-06" db="EMBL/GenBank/DDBJ databases">
        <authorList>
            <person name="Kallberg Y."/>
            <person name="Tangrot J."/>
            <person name="Rosling A."/>
        </authorList>
    </citation>
    <scope>NUCLEOTIDE SEQUENCE</scope>
    <source>
        <strain evidence="1">FL130A</strain>
    </source>
</reference>
<keyword evidence="2" id="KW-1185">Reference proteome</keyword>
<dbReference type="Proteomes" id="UP000789508">
    <property type="component" value="Unassembled WGS sequence"/>
</dbReference>
<feature type="non-terminal residue" evidence="1">
    <location>
        <position position="1"/>
    </location>
</feature>
<name>A0A9N9NX70_9GLOM</name>